<keyword evidence="7" id="KW-0408">Iron</keyword>
<keyword evidence="8" id="KW-0411">Iron-sulfur</keyword>
<dbReference type="Proteomes" id="UP001183222">
    <property type="component" value="Unassembled WGS sequence"/>
</dbReference>
<keyword evidence="3" id="KW-0479">Metal-binding</keyword>
<keyword evidence="9" id="KW-0520">NAD</keyword>
<dbReference type="InterPro" id="IPR043266">
    <property type="entry name" value="RHO_NdoB-like_C"/>
</dbReference>
<evidence type="ECO:0000256" key="8">
    <source>
        <dbReference type="ARBA" id="ARBA00023014"/>
    </source>
</evidence>
<evidence type="ECO:0000313" key="12">
    <source>
        <dbReference type="Proteomes" id="UP001183222"/>
    </source>
</evidence>
<keyword evidence="2" id="KW-0001">2Fe-2S</keyword>
<evidence type="ECO:0000256" key="5">
    <source>
        <dbReference type="ARBA" id="ARBA00022964"/>
    </source>
</evidence>
<evidence type="ECO:0000259" key="10">
    <source>
        <dbReference type="PROSITE" id="PS51296"/>
    </source>
</evidence>
<evidence type="ECO:0000313" key="11">
    <source>
        <dbReference type="EMBL" id="MDT0276357.1"/>
    </source>
</evidence>
<dbReference type="EMBL" id="JAVREI010000006">
    <property type="protein sequence ID" value="MDT0276357.1"/>
    <property type="molecule type" value="Genomic_DNA"/>
</dbReference>
<dbReference type="RefSeq" id="WP_311345175.1">
    <property type="nucleotide sequence ID" value="NZ_JAVREI010000006.1"/>
</dbReference>
<sequence length="440" mass="49633">MTTWAVDSGIESSLREIREGIKEGRFPARAFNDQQIFDLEQQRLFPRTWCFLAHESEIPSPGDYVTRYIGNNNIIVARDEQGQIHANLNMCRHRGNVMCKSEMGNASHFRCSYHGWTYKNSGELIGVPYMKEGYEGRLKRKDWGLVNVRIDTYAGLVFGCLDPRTPSLEEYLGGFQFYLDLYLKQGEAGSEVHGPPDHWVADTDWKICAENFAGDGYHTPVAHQFGFNLGYFPSSGSTHSQGWAASIPGRGHGIGLGHSPNFPPFGGFPEELTAEMKRTLSPAQIEVFSKVRTAVGTVFPNLSFLMQPFSLVPGETGVRFVTMRLYHPVGPGRMEMYSWCLVPRGASQEYKDEAYKAYTLAFGQAGTFEQDDFENWTKVTRSAKSTMVKNIDFPYIMGMGSERDPDFPGPGHVVRPYVNDTNFRNLWGRWADYLVGDVEP</sequence>
<dbReference type="Pfam" id="PF00848">
    <property type="entry name" value="Ring_hydroxyl_A"/>
    <property type="match status" value="1"/>
</dbReference>
<keyword evidence="4" id="KW-0058">Aromatic hydrocarbons catabolism</keyword>
<reference evidence="12" key="1">
    <citation type="submission" date="2023-07" db="EMBL/GenBank/DDBJ databases">
        <title>30 novel species of actinomycetes from the DSMZ collection.</title>
        <authorList>
            <person name="Nouioui I."/>
        </authorList>
    </citation>
    <scope>NUCLEOTIDE SEQUENCE [LARGE SCALE GENOMIC DNA]</scope>
    <source>
        <strain evidence="12">DSM 46792</strain>
    </source>
</reference>
<dbReference type="GO" id="GO:0051213">
    <property type="term" value="F:dioxygenase activity"/>
    <property type="evidence" value="ECO:0007669"/>
    <property type="project" value="UniProtKB-KW"/>
</dbReference>
<dbReference type="PANTHER" id="PTHR43756">
    <property type="entry name" value="CHOLINE MONOOXYGENASE, CHLOROPLASTIC"/>
    <property type="match status" value="1"/>
</dbReference>
<evidence type="ECO:0000256" key="3">
    <source>
        <dbReference type="ARBA" id="ARBA00022723"/>
    </source>
</evidence>
<dbReference type="PROSITE" id="PS00570">
    <property type="entry name" value="RING_HYDROXYL_ALPHA"/>
    <property type="match status" value="1"/>
</dbReference>
<accession>A0ABU2K837</accession>
<comment type="similarity">
    <text evidence="1">Belongs to the bacterial ring-hydroxylating dioxygenase alpha subunit family.</text>
</comment>
<dbReference type="InterPro" id="IPR001663">
    <property type="entry name" value="Rng_hydr_dOase-A"/>
</dbReference>
<dbReference type="Pfam" id="PF00355">
    <property type="entry name" value="Rieske"/>
    <property type="match status" value="1"/>
</dbReference>
<evidence type="ECO:0000256" key="7">
    <source>
        <dbReference type="ARBA" id="ARBA00023004"/>
    </source>
</evidence>
<keyword evidence="5 11" id="KW-0223">Dioxygenase</keyword>
<dbReference type="CDD" id="cd08881">
    <property type="entry name" value="RHO_alpha_C_NDO-like"/>
    <property type="match status" value="1"/>
</dbReference>
<proteinExistence type="inferred from homology"/>
<name>A0ABU2K837_9ACTN</name>
<dbReference type="PANTHER" id="PTHR43756:SF1">
    <property type="entry name" value="3-PHENYLPROPIONATE_CINNAMIC ACID DIOXYGENASE SUBUNIT ALPHA"/>
    <property type="match status" value="1"/>
</dbReference>
<dbReference type="InterPro" id="IPR036922">
    <property type="entry name" value="Rieske_2Fe-2S_sf"/>
</dbReference>
<dbReference type="SUPFAM" id="SSF50022">
    <property type="entry name" value="ISP domain"/>
    <property type="match status" value="1"/>
</dbReference>
<dbReference type="InterPro" id="IPR015879">
    <property type="entry name" value="Ring_hydroxy_dOase_asu_C_dom"/>
</dbReference>
<comment type="caution">
    <text evidence="11">The sequence shown here is derived from an EMBL/GenBank/DDBJ whole genome shotgun (WGS) entry which is preliminary data.</text>
</comment>
<evidence type="ECO:0000256" key="9">
    <source>
        <dbReference type="ARBA" id="ARBA00023027"/>
    </source>
</evidence>
<organism evidence="11 12">
    <name type="scientific">Blastococcus goldschmidtiae</name>
    <dbReference type="NCBI Taxonomy" id="3075546"/>
    <lineage>
        <taxon>Bacteria</taxon>
        <taxon>Bacillati</taxon>
        <taxon>Actinomycetota</taxon>
        <taxon>Actinomycetes</taxon>
        <taxon>Geodermatophilales</taxon>
        <taxon>Geodermatophilaceae</taxon>
        <taxon>Blastococcus</taxon>
    </lineage>
</organism>
<keyword evidence="12" id="KW-1185">Reference proteome</keyword>
<evidence type="ECO:0000256" key="1">
    <source>
        <dbReference type="ARBA" id="ARBA00008751"/>
    </source>
</evidence>
<protein>
    <submittedName>
        <fullName evidence="11">Aromatic ring-hydroxylating dioxygenase subunit alpha</fullName>
    </submittedName>
</protein>
<feature type="domain" description="Rieske" evidence="10">
    <location>
        <begin position="49"/>
        <end position="128"/>
    </location>
</feature>
<evidence type="ECO:0000256" key="2">
    <source>
        <dbReference type="ARBA" id="ARBA00022714"/>
    </source>
</evidence>
<evidence type="ECO:0000256" key="6">
    <source>
        <dbReference type="ARBA" id="ARBA00023002"/>
    </source>
</evidence>
<dbReference type="PROSITE" id="PS51296">
    <property type="entry name" value="RIESKE"/>
    <property type="match status" value="1"/>
</dbReference>
<dbReference type="Gene3D" id="3.90.380.10">
    <property type="entry name" value="Naphthalene 1,2-dioxygenase Alpha Subunit, Chain A, domain 1"/>
    <property type="match status" value="1"/>
</dbReference>
<evidence type="ECO:0000256" key="4">
    <source>
        <dbReference type="ARBA" id="ARBA00022797"/>
    </source>
</evidence>
<dbReference type="PRINTS" id="PR00090">
    <property type="entry name" value="RNGDIOXGNASE"/>
</dbReference>
<dbReference type="Gene3D" id="2.102.10.10">
    <property type="entry name" value="Rieske [2Fe-2S] iron-sulphur domain"/>
    <property type="match status" value="1"/>
</dbReference>
<dbReference type="InterPro" id="IPR017941">
    <property type="entry name" value="Rieske_2Fe-2S"/>
</dbReference>
<gene>
    <name evidence="11" type="ORF">RM425_10650</name>
</gene>
<dbReference type="InterPro" id="IPR015881">
    <property type="entry name" value="ARHD_Rieske_2Fe_2S"/>
</dbReference>
<dbReference type="SUPFAM" id="SSF55961">
    <property type="entry name" value="Bet v1-like"/>
    <property type="match status" value="1"/>
</dbReference>
<keyword evidence="6" id="KW-0560">Oxidoreductase</keyword>